<dbReference type="InterPro" id="IPR001295">
    <property type="entry name" value="Dihydroorotate_DH_CS"/>
</dbReference>
<dbReference type="PANTHER" id="PTHR43513">
    <property type="entry name" value="DIHYDROOROTATE DEHYDROGENASE B (NAD(+)), ELECTRON TRANSFER SUBUNIT"/>
    <property type="match status" value="1"/>
</dbReference>
<dbReference type="PROSITE" id="PS51384">
    <property type="entry name" value="FAD_FR"/>
    <property type="match status" value="1"/>
</dbReference>
<accession>A0A975ICD7</accession>
<feature type="binding site" evidence="5">
    <location>
        <begin position="490"/>
        <end position="491"/>
    </location>
    <ligand>
        <name>substrate</name>
    </ligand>
</feature>
<dbReference type="Proteomes" id="UP000671995">
    <property type="component" value="Chromosome"/>
</dbReference>
<dbReference type="AlphaFoldDB" id="A0A975ICD7"/>
<dbReference type="Gene3D" id="3.40.50.80">
    <property type="entry name" value="Nucleotide-binding domain of ferredoxin-NADP reductase (FNR) module"/>
    <property type="match status" value="1"/>
</dbReference>
<dbReference type="InterPro" id="IPR013785">
    <property type="entry name" value="Aldolase_TIM"/>
</dbReference>
<feature type="binding site" evidence="5">
    <location>
        <begin position="368"/>
        <end position="372"/>
    </location>
    <ligand>
        <name>substrate</name>
    </ligand>
</feature>
<dbReference type="InterPro" id="IPR024920">
    <property type="entry name" value="Dihydroorotate_DH_1"/>
</dbReference>
<dbReference type="InterPro" id="IPR049622">
    <property type="entry name" value="Dihydroorotate_DH_I"/>
</dbReference>
<dbReference type="InterPro" id="IPR033888">
    <property type="entry name" value="DHOD_1B"/>
</dbReference>
<protein>
    <recommendedName>
        <fullName evidence="5">Dihydroorotate dehydrogenase</fullName>
        <shortName evidence="5">DHOD</shortName>
        <shortName evidence="5">DHODase</shortName>
        <shortName evidence="5">DHOdehase</shortName>
        <ecNumber evidence="5">1.3.-.-</ecNumber>
    </recommendedName>
</protein>
<comment type="pathway">
    <text evidence="1 5">Pyrimidine metabolism; UMP biosynthesis via de novo pathway.</text>
</comment>
<comment type="catalytic activity">
    <reaction evidence="5">
        <text>(S)-dihydroorotate + A = orotate + AH2</text>
        <dbReference type="Rhea" id="RHEA:18073"/>
        <dbReference type="ChEBI" id="CHEBI:13193"/>
        <dbReference type="ChEBI" id="CHEBI:17499"/>
        <dbReference type="ChEBI" id="CHEBI:30839"/>
        <dbReference type="ChEBI" id="CHEBI:30864"/>
    </reaction>
</comment>
<feature type="binding site" evidence="5">
    <location>
        <position position="515"/>
    </location>
    <ligand>
        <name>FMN</name>
        <dbReference type="ChEBI" id="CHEBI:58210"/>
    </ligand>
</feature>
<reference evidence="7" key="1">
    <citation type="submission" date="2020-05" db="EMBL/GenBank/DDBJ databases">
        <authorList>
            <person name="Zeng H."/>
            <person name="Chan Y.K."/>
            <person name="Watt R.M."/>
        </authorList>
    </citation>
    <scope>NUCLEOTIDE SEQUENCE</scope>
    <source>
        <strain evidence="7">ATCC 700773</strain>
    </source>
</reference>
<dbReference type="SUPFAM" id="SSF63380">
    <property type="entry name" value="Riboflavin synthase domain-like"/>
    <property type="match status" value="1"/>
</dbReference>
<dbReference type="RefSeq" id="WP_210117773.1">
    <property type="nucleotide sequence ID" value="NZ_CP054257.1"/>
</dbReference>
<dbReference type="InterPro" id="IPR017927">
    <property type="entry name" value="FAD-bd_FR_type"/>
</dbReference>
<feature type="binding site" evidence="5">
    <location>
        <position position="425"/>
    </location>
    <ligand>
        <name>FMN</name>
        <dbReference type="ChEBI" id="CHEBI:58210"/>
    </ligand>
</feature>
<dbReference type="CDD" id="cd06218">
    <property type="entry name" value="DHOD_e_trans"/>
    <property type="match status" value="1"/>
</dbReference>
<comment type="similarity">
    <text evidence="5">Belongs to the dihydroorotate dehydrogenase family. Type 1 subfamily.</text>
</comment>
<dbReference type="SUPFAM" id="SSF52343">
    <property type="entry name" value="Ferredoxin reductase-like, C-terminal NADP-linked domain"/>
    <property type="match status" value="1"/>
</dbReference>
<keyword evidence="5" id="KW-0665">Pyrimidine biosynthesis</keyword>
<feature type="binding site" evidence="5">
    <location>
        <position position="320"/>
    </location>
    <ligand>
        <name>FMN</name>
        <dbReference type="ChEBI" id="CHEBI:58210"/>
    </ligand>
</feature>
<keyword evidence="5" id="KW-0963">Cytoplasm</keyword>
<feature type="binding site" evidence="5">
    <location>
        <position position="398"/>
    </location>
    <ligand>
        <name>FMN</name>
        <dbReference type="ChEBI" id="CHEBI:58210"/>
    </ligand>
</feature>
<feature type="active site" description="Nucleophile" evidence="5">
    <location>
        <position position="428"/>
    </location>
</feature>
<dbReference type="GO" id="GO:0005737">
    <property type="term" value="C:cytoplasm"/>
    <property type="evidence" value="ECO:0007669"/>
    <property type="project" value="UniProtKB-SubCell"/>
</dbReference>
<sequence length="610" mass="65053">MTETTDCGGKTVPVFARAKVLERRDNLNNCKKKPSDSADGEVYALKVSIPFNLGLNESSFPRPGQFYMLRAEYSAKVLSRPISVFHVEKKSRSVTIEFLILKKGEGTRELYRLKGGDVLLMLGPLGNVFPAPGFKTEGRNKVCVIGGGIGIAPVAGFAESLIPKSYDFIASFKSASYGLEHVKADDLIITTEDGSEGLSGMLPAALDSQKLIAEKYEAVYACGPHPMLEYVKKICGEARVPCWLSMEARMACGMGVCLGCSIKTKEGYKKCCVDGPVFDGESLIFESSAVKPRRKPLSEDPDLSVNIAGVSFINPVIAASGTFGFGTEYMSVFDVKSLGGIASKGLTLEERQGNSGIRIWETPSGIMNSVGLQNPGIKHFIEHELGRMLKLGPVTLANLSGSTLETYIEGAKLLDKTEVPMIELNISCPNVSQGGAAWGMSCSSAAEATRAVRAVTDKPLAVKLTPQAPDLVGVAVACIKEGADALVIGNSFQGIAIDIENGRPVFDKIKAGVGGPAVRPLAVKNVYEVASEINKLPPQNRVPLIGAGGIVSWQDAVEFIMAGAAAVEIGSGTFIDPYTMLRVIDGLRAFMKRKGYANIEEMRGCTLLSS</sequence>
<evidence type="ECO:0000256" key="4">
    <source>
        <dbReference type="ARBA" id="ARBA00023002"/>
    </source>
</evidence>
<evidence type="ECO:0000256" key="3">
    <source>
        <dbReference type="ARBA" id="ARBA00022643"/>
    </source>
</evidence>
<dbReference type="InterPro" id="IPR019480">
    <property type="entry name" value="Dihydroorotate_DH_Fe-S-bd"/>
</dbReference>
<dbReference type="PROSITE" id="PS00912">
    <property type="entry name" value="DHODEHASE_2"/>
    <property type="match status" value="1"/>
</dbReference>
<dbReference type="Gene3D" id="3.20.20.70">
    <property type="entry name" value="Aldolase class I"/>
    <property type="match status" value="1"/>
</dbReference>
<evidence type="ECO:0000313" key="8">
    <source>
        <dbReference type="Proteomes" id="UP000671995"/>
    </source>
</evidence>
<dbReference type="CDD" id="cd04740">
    <property type="entry name" value="DHOD_1B_like"/>
    <property type="match status" value="1"/>
</dbReference>
<dbReference type="Pfam" id="PF01180">
    <property type="entry name" value="DHO_dh"/>
    <property type="match status" value="1"/>
</dbReference>
<evidence type="ECO:0000313" key="7">
    <source>
        <dbReference type="EMBL" id="QTQ10979.1"/>
    </source>
</evidence>
<comment type="caution">
    <text evidence="5">Lacks conserved residue(s) required for the propagation of feature annotation.</text>
</comment>
<name>A0A975ICD7_9SPIR</name>
<feature type="domain" description="FAD-binding FR-type" evidence="6">
    <location>
        <begin position="13"/>
        <end position="131"/>
    </location>
</feature>
<feature type="binding site" evidence="5">
    <location>
        <begin position="344"/>
        <end position="345"/>
    </location>
    <ligand>
        <name>FMN</name>
        <dbReference type="ChEBI" id="CHEBI:58210"/>
    </ligand>
</feature>
<organism evidence="7 8">
    <name type="scientific">Treponema parvum</name>
    <dbReference type="NCBI Taxonomy" id="138851"/>
    <lineage>
        <taxon>Bacteria</taxon>
        <taxon>Pseudomonadati</taxon>
        <taxon>Spirochaetota</taxon>
        <taxon>Spirochaetia</taxon>
        <taxon>Spirochaetales</taxon>
        <taxon>Treponemataceae</taxon>
        <taxon>Treponema</taxon>
    </lineage>
</organism>
<dbReference type="GO" id="GO:0004152">
    <property type="term" value="F:dihydroorotate dehydrogenase activity"/>
    <property type="evidence" value="ECO:0007669"/>
    <property type="project" value="UniProtKB-UniRule"/>
</dbReference>
<evidence type="ECO:0000259" key="6">
    <source>
        <dbReference type="PROSITE" id="PS51384"/>
    </source>
</evidence>
<proteinExistence type="inferred from homology"/>
<dbReference type="InterPro" id="IPR005720">
    <property type="entry name" value="Dihydroorotate_DH_cat"/>
</dbReference>
<dbReference type="NCBIfam" id="NF005574">
    <property type="entry name" value="PRK07259.1"/>
    <property type="match status" value="1"/>
</dbReference>
<feature type="binding site" evidence="5">
    <location>
        <position position="463"/>
    </location>
    <ligand>
        <name>FMN</name>
        <dbReference type="ChEBI" id="CHEBI:58210"/>
    </ligand>
</feature>
<comment type="function">
    <text evidence="5">Catalyzes the conversion of dihydroorotate to orotate.</text>
</comment>
<keyword evidence="3 5" id="KW-0288">FMN</keyword>
<dbReference type="EC" id="1.3.-.-" evidence="5"/>
<dbReference type="InterPro" id="IPR037117">
    <property type="entry name" value="Dihydroorotate_DH_ele_sf"/>
</dbReference>
<dbReference type="InterPro" id="IPR017938">
    <property type="entry name" value="Riboflavin_synthase-like_b-brl"/>
</dbReference>
<dbReference type="InterPro" id="IPR039261">
    <property type="entry name" value="FNR_nucleotide-bd"/>
</dbReference>
<dbReference type="Pfam" id="PF10418">
    <property type="entry name" value="DHODB_Fe-S_bind"/>
    <property type="match status" value="1"/>
</dbReference>
<comment type="cofactor">
    <cofactor evidence="5">
        <name>FMN</name>
        <dbReference type="ChEBI" id="CHEBI:58210"/>
    </cofactor>
    <text evidence="5">Binds 1 FMN per subunit.</text>
</comment>
<reference evidence="7" key="2">
    <citation type="journal article" date="2021" name="Microbiol. Resour. Announc.">
        <title>Complete Genome Sequences of Three Human Oral Treponema parvum Isolates.</title>
        <authorList>
            <person name="Zeng H."/>
            <person name="Watt R.M."/>
        </authorList>
    </citation>
    <scope>NUCLEOTIDE SEQUENCE</scope>
    <source>
        <strain evidence="7">ATCC 700773</strain>
    </source>
</reference>
<dbReference type="Gene3D" id="2.40.30.10">
    <property type="entry name" value="Translation factors"/>
    <property type="match status" value="1"/>
</dbReference>
<dbReference type="PANTHER" id="PTHR43513:SF3">
    <property type="entry name" value="DIHYDROOROTATE DEHYDROGENASE B (NAD(+)), ELECTRON TRANSFER SUBUNIT-RELATED"/>
    <property type="match status" value="1"/>
</dbReference>
<keyword evidence="2 5" id="KW-0285">Flavoprotein</keyword>
<feature type="binding site" evidence="5">
    <location>
        <begin position="570"/>
        <end position="571"/>
    </location>
    <ligand>
        <name>FMN</name>
        <dbReference type="ChEBI" id="CHEBI:58210"/>
    </ligand>
</feature>
<evidence type="ECO:0000256" key="2">
    <source>
        <dbReference type="ARBA" id="ARBA00022630"/>
    </source>
</evidence>
<dbReference type="NCBIfam" id="TIGR01037">
    <property type="entry name" value="pyrD_sub1_fam"/>
    <property type="match status" value="1"/>
</dbReference>
<gene>
    <name evidence="5" type="primary">pyrD</name>
    <name evidence="7" type="ORF">HRI96_01470</name>
</gene>
<dbReference type="GO" id="GO:0006207">
    <property type="term" value="P:'de novo' pyrimidine nucleobase biosynthetic process"/>
    <property type="evidence" value="ECO:0007669"/>
    <property type="project" value="InterPro"/>
</dbReference>
<comment type="subcellular location">
    <subcellularLocation>
        <location evidence="5">Cytoplasm</location>
    </subcellularLocation>
</comment>
<evidence type="ECO:0000256" key="5">
    <source>
        <dbReference type="HAMAP-Rule" id="MF_00224"/>
    </source>
</evidence>
<dbReference type="HAMAP" id="MF_00224">
    <property type="entry name" value="DHO_dh_type1"/>
    <property type="match status" value="1"/>
</dbReference>
<dbReference type="EMBL" id="CP054257">
    <property type="protein sequence ID" value="QTQ10979.1"/>
    <property type="molecule type" value="Genomic_DNA"/>
</dbReference>
<feature type="binding site" evidence="5">
    <location>
        <position position="344"/>
    </location>
    <ligand>
        <name>substrate</name>
    </ligand>
</feature>
<dbReference type="SUPFAM" id="SSF51395">
    <property type="entry name" value="FMN-linked oxidoreductases"/>
    <property type="match status" value="1"/>
</dbReference>
<evidence type="ECO:0000256" key="1">
    <source>
        <dbReference type="ARBA" id="ARBA00004725"/>
    </source>
</evidence>
<dbReference type="InterPro" id="IPR050353">
    <property type="entry name" value="PyrK_electron_transfer"/>
</dbReference>
<keyword evidence="4 5" id="KW-0560">Oxidoreductase</keyword>
<dbReference type="GO" id="GO:0044205">
    <property type="term" value="P:'de novo' UMP biosynthetic process"/>
    <property type="evidence" value="ECO:0007669"/>
    <property type="project" value="UniProtKB-UniRule"/>
</dbReference>
<feature type="binding site" evidence="5">
    <location>
        <begin position="548"/>
        <end position="549"/>
    </location>
    <ligand>
        <name>FMN</name>
        <dbReference type="ChEBI" id="CHEBI:58210"/>
    </ligand>
</feature>
<feature type="binding site" evidence="5">
    <location>
        <position position="425"/>
    </location>
    <ligand>
        <name>substrate</name>
    </ligand>
</feature>
<dbReference type="Gene3D" id="2.10.240.10">
    <property type="entry name" value="Dihydroorotate dehydrogenase, electron transfer subunit"/>
    <property type="match status" value="1"/>
</dbReference>